<feature type="region of interest" description="Disordered" evidence="1">
    <location>
        <begin position="106"/>
        <end position="131"/>
    </location>
</feature>
<sequence>MTSYHQGKKRACLLHTERFFTPNIHSEIQKAKKPIISTLLQPTASLRSRKDDAIPLSTPVSFFDPYRPSFCAHKWRHSNPQSFSRSLSLYFSPCSVLLWRNTVKRPTGTSVTRETPSNLTGTSATPGSKSY</sequence>
<dbReference type="EMBL" id="JH598554">
    <property type="status" value="NOT_ANNOTATED_CDS"/>
    <property type="molecule type" value="Genomic_DNA"/>
</dbReference>
<reference evidence="3" key="1">
    <citation type="journal article" date="2010" name="Science">
        <title>Signatures of adaptation to obligate biotrophy in the Hyaloperonospora arabidopsidis genome.</title>
        <authorList>
            <person name="Baxter L."/>
            <person name="Tripathy S."/>
            <person name="Ishaque N."/>
            <person name="Boot N."/>
            <person name="Cabral A."/>
            <person name="Kemen E."/>
            <person name="Thines M."/>
            <person name="Ah-Fong A."/>
            <person name="Anderson R."/>
            <person name="Badejoko W."/>
            <person name="Bittner-Eddy P."/>
            <person name="Boore J.L."/>
            <person name="Chibucos M.C."/>
            <person name="Coates M."/>
            <person name="Dehal P."/>
            <person name="Delehaunty K."/>
            <person name="Dong S."/>
            <person name="Downton P."/>
            <person name="Dumas B."/>
            <person name="Fabro G."/>
            <person name="Fronick C."/>
            <person name="Fuerstenberg S.I."/>
            <person name="Fulton L."/>
            <person name="Gaulin E."/>
            <person name="Govers F."/>
            <person name="Hughes L."/>
            <person name="Humphray S."/>
            <person name="Jiang R.H."/>
            <person name="Judelson H."/>
            <person name="Kamoun S."/>
            <person name="Kyung K."/>
            <person name="Meijer H."/>
            <person name="Minx P."/>
            <person name="Morris P."/>
            <person name="Nelson J."/>
            <person name="Phuntumart V."/>
            <person name="Qutob D."/>
            <person name="Rehmany A."/>
            <person name="Rougon-Cardoso A."/>
            <person name="Ryden P."/>
            <person name="Torto-Alalibo T."/>
            <person name="Studholme D."/>
            <person name="Wang Y."/>
            <person name="Win J."/>
            <person name="Wood J."/>
            <person name="Clifton S.W."/>
            <person name="Rogers J."/>
            <person name="Van den Ackerveken G."/>
            <person name="Jones J.D."/>
            <person name="McDowell J.M."/>
            <person name="Beynon J."/>
            <person name="Tyler B.M."/>
        </authorList>
    </citation>
    <scope>NUCLEOTIDE SEQUENCE [LARGE SCALE GENOMIC DNA]</scope>
    <source>
        <strain evidence="3">Emoy2</strain>
    </source>
</reference>
<evidence type="ECO:0000313" key="3">
    <source>
        <dbReference type="Proteomes" id="UP000011713"/>
    </source>
</evidence>
<evidence type="ECO:0000256" key="1">
    <source>
        <dbReference type="SAM" id="MobiDB-lite"/>
    </source>
</evidence>
<protein>
    <submittedName>
        <fullName evidence="2">Uncharacterized protein</fullName>
    </submittedName>
</protein>
<feature type="compositionally biased region" description="Polar residues" evidence="1">
    <location>
        <begin position="107"/>
        <end position="131"/>
    </location>
</feature>
<evidence type="ECO:0000313" key="2">
    <source>
        <dbReference type="EnsemblProtists" id="HpaP808575"/>
    </source>
</evidence>
<accession>M4BQ86</accession>
<dbReference type="AlphaFoldDB" id="M4BQ86"/>
<organism evidence="2 3">
    <name type="scientific">Hyaloperonospora arabidopsidis (strain Emoy2)</name>
    <name type="common">Downy mildew agent</name>
    <name type="synonym">Peronospora arabidopsidis</name>
    <dbReference type="NCBI Taxonomy" id="559515"/>
    <lineage>
        <taxon>Eukaryota</taxon>
        <taxon>Sar</taxon>
        <taxon>Stramenopiles</taxon>
        <taxon>Oomycota</taxon>
        <taxon>Peronosporomycetes</taxon>
        <taxon>Peronosporales</taxon>
        <taxon>Peronosporaceae</taxon>
        <taxon>Hyaloperonospora</taxon>
    </lineage>
</organism>
<proteinExistence type="predicted"/>
<reference evidence="2" key="2">
    <citation type="submission" date="2015-06" db="UniProtKB">
        <authorList>
            <consortium name="EnsemblProtists"/>
        </authorList>
    </citation>
    <scope>IDENTIFICATION</scope>
    <source>
        <strain evidence="2">Emoy2</strain>
    </source>
</reference>
<keyword evidence="3" id="KW-1185">Reference proteome</keyword>
<dbReference type="VEuPathDB" id="FungiDB:HpaG808575"/>
<dbReference type="InParanoid" id="M4BQ86"/>
<dbReference type="Proteomes" id="UP000011713">
    <property type="component" value="Unassembled WGS sequence"/>
</dbReference>
<dbReference type="EnsemblProtists" id="HpaT808575">
    <property type="protein sequence ID" value="HpaP808575"/>
    <property type="gene ID" value="HpaG808575"/>
</dbReference>
<name>M4BQ86_HYAAE</name>
<dbReference type="HOGENOM" id="CLU_1931603_0_0_1"/>